<evidence type="ECO:0000313" key="7">
    <source>
        <dbReference type="EMBL" id="MFC5289720.1"/>
    </source>
</evidence>
<dbReference type="Gene3D" id="3.30.390.30">
    <property type="match status" value="1"/>
</dbReference>
<evidence type="ECO:0000256" key="3">
    <source>
        <dbReference type="ARBA" id="ARBA00022827"/>
    </source>
</evidence>
<dbReference type="PRINTS" id="PR00368">
    <property type="entry name" value="FADPNR"/>
</dbReference>
<evidence type="ECO:0000256" key="1">
    <source>
        <dbReference type="ARBA" id="ARBA00001974"/>
    </source>
</evidence>
<dbReference type="InterPro" id="IPR028202">
    <property type="entry name" value="Reductase_C"/>
</dbReference>
<keyword evidence="2" id="KW-0285">Flavoprotein</keyword>
<sequence length="387" mass="41196">MAHVIIGAGLAGAKAAEKLRAEGYDGELVLVGDEKERPYERPPLSKGYLIGDQDRGDVFVHDEGWYGEHGVDLRLGTRAVRIDRRAHEVELADGARLGYSKLLLATGSSPRRLKVEGNTLDGVHYVRRLGHTAALREALGEVSRVVVAGAGWIGLEIAAAARGKGCEVTVVDPAPSPLHAALGEEMGGFFADIHRDHGVEFRFGEGVDRFAGAGRVEAVVTPSGEIPADLVVVGVGARPNVELAEEAGLAVDGGVLVDQALRTEDPDIFAAGDIAAVPSPRYGRRLRVEHWQNAISGGEAAAVAMLGGEVVYDDLPYFFSDQYDVGMEFVGLVDGYDRVETRGDVAGRAFTAYWVAGEEVVAGMHVNLWDDGIGAIRDLVAERGRPS</sequence>
<protein>
    <submittedName>
        <fullName evidence="7">NAD(P)/FAD-dependent oxidoreductase</fullName>
    </submittedName>
</protein>
<dbReference type="EMBL" id="JBHSKF010000012">
    <property type="protein sequence ID" value="MFC5289720.1"/>
    <property type="molecule type" value="Genomic_DNA"/>
</dbReference>
<dbReference type="Pfam" id="PF14759">
    <property type="entry name" value="Reductase_C"/>
    <property type="match status" value="1"/>
</dbReference>
<evidence type="ECO:0000256" key="2">
    <source>
        <dbReference type="ARBA" id="ARBA00022630"/>
    </source>
</evidence>
<accession>A0ABW0ETZ3</accession>
<dbReference type="SUPFAM" id="SSF55424">
    <property type="entry name" value="FAD/NAD-linked reductases, dimerisation (C-terminal) domain"/>
    <property type="match status" value="1"/>
</dbReference>
<comment type="cofactor">
    <cofactor evidence="1">
        <name>FAD</name>
        <dbReference type="ChEBI" id="CHEBI:57692"/>
    </cofactor>
</comment>
<proteinExistence type="predicted"/>
<dbReference type="SUPFAM" id="SSF51905">
    <property type="entry name" value="FAD/NAD(P)-binding domain"/>
    <property type="match status" value="2"/>
</dbReference>
<dbReference type="Pfam" id="PF07992">
    <property type="entry name" value="Pyr_redox_2"/>
    <property type="match status" value="1"/>
</dbReference>
<comment type="caution">
    <text evidence="7">The sequence shown here is derived from an EMBL/GenBank/DDBJ whole genome shotgun (WGS) entry which is preliminary data.</text>
</comment>
<dbReference type="PANTHER" id="PTHR43557">
    <property type="entry name" value="APOPTOSIS-INDUCING FACTOR 1"/>
    <property type="match status" value="1"/>
</dbReference>
<feature type="domain" description="FAD/NAD(P)-binding" evidence="5">
    <location>
        <begin position="2"/>
        <end position="298"/>
    </location>
</feature>
<dbReference type="RefSeq" id="WP_378249572.1">
    <property type="nucleotide sequence ID" value="NZ_JBHSKF010000012.1"/>
</dbReference>
<dbReference type="Gene3D" id="3.50.50.60">
    <property type="entry name" value="FAD/NAD(P)-binding domain"/>
    <property type="match status" value="2"/>
</dbReference>
<evidence type="ECO:0000256" key="4">
    <source>
        <dbReference type="ARBA" id="ARBA00023002"/>
    </source>
</evidence>
<evidence type="ECO:0000259" key="5">
    <source>
        <dbReference type="Pfam" id="PF07992"/>
    </source>
</evidence>
<dbReference type="Proteomes" id="UP001596157">
    <property type="component" value="Unassembled WGS sequence"/>
</dbReference>
<gene>
    <name evidence="7" type="ORF">ACFPM7_21930</name>
</gene>
<dbReference type="InterPro" id="IPR016156">
    <property type="entry name" value="FAD/NAD-linked_Rdtase_dimer_sf"/>
</dbReference>
<dbReference type="InterPro" id="IPR050446">
    <property type="entry name" value="FAD-oxidoreductase/Apoptosis"/>
</dbReference>
<name>A0ABW0ETZ3_9PSEU</name>
<keyword evidence="8" id="KW-1185">Reference proteome</keyword>
<keyword evidence="3" id="KW-0274">FAD</keyword>
<reference evidence="8" key="1">
    <citation type="journal article" date="2019" name="Int. J. Syst. Evol. Microbiol.">
        <title>The Global Catalogue of Microorganisms (GCM) 10K type strain sequencing project: providing services to taxonomists for standard genome sequencing and annotation.</title>
        <authorList>
            <consortium name="The Broad Institute Genomics Platform"/>
            <consortium name="The Broad Institute Genome Sequencing Center for Infectious Disease"/>
            <person name="Wu L."/>
            <person name="Ma J."/>
        </authorList>
    </citation>
    <scope>NUCLEOTIDE SEQUENCE [LARGE SCALE GENOMIC DNA]</scope>
    <source>
        <strain evidence="8">CCUG 59778</strain>
    </source>
</reference>
<dbReference type="PANTHER" id="PTHR43557:SF2">
    <property type="entry name" value="RIESKE DOMAIN-CONTAINING PROTEIN-RELATED"/>
    <property type="match status" value="1"/>
</dbReference>
<evidence type="ECO:0000259" key="6">
    <source>
        <dbReference type="Pfam" id="PF14759"/>
    </source>
</evidence>
<evidence type="ECO:0000313" key="8">
    <source>
        <dbReference type="Proteomes" id="UP001596157"/>
    </source>
</evidence>
<keyword evidence="4" id="KW-0560">Oxidoreductase</keyword>
<organism evidence="7 8">
    <name type="scientific">Actinokineospora guangxiensis</name>
    <dbReference type="NCBI Taxonomy" id="1490288"/>
    <lineage>
        <taxon>Bacteria</taxon>
        <taxon>Bacillati</taxon>
        <taxon>Actinomycetota</taxon>
        <taxon>Actinomycetes</taxon>
        <taxon>Pseudonocardiales</taxon>
        <taxon>Pseudonocardiaceae</taxon>
        <taxon>Actinokineospora</taxon>
    </lineage>
</organism>
<dbReference type="InterPro" id="IPR036188">
    <property type="entry name" value="FAD/NAD-bd_sf"/>
</dbReference>
<feature type="domain" description="Reductase C-terminal" evidence="6">
    <location>
        <begin position="317"/>
        <end position="385"/>
    </location>
</feature>
<dbReference type="PRINTS" id="PR00411">
    <property type="entry name" value="PNDRDTASEI"/>
</dbReference>
<dbReference type="InterPro" id="IPR023753">
    <property type="entry name" value="FAD/NAD-binding_dom"/>
</dbReference>